<evidence type="ECO:0000313" key="2">
    <source>
        <dbReference type="EMBL" id="CAA9493084.1"/>
    </source>
</evidence>
<feature type="region of interest" description="Disordered" evidence="1">
    <location>
        <begin position="1"/>
        <end position="35"/>
    </location>
</feature>
<accession>A0A6J4SDP8</accession>
<feature type="compositionally biased region" description="Basic and acidic residues" evidence="1">
    <location>
        <begin position="16"/>
        <end position="35"/>
    </location>
</feature>
<sequence length="35" mass="3920">GRLQGLSALPTGLLLRHREPDPARRARGARDSRRL</sequence>
<evidence type="ECO:0000256" key="1">
    <source>
        <dbReference type="SAM" id="MobiDB-lite"/>
    </source>
</evidence>
<reference evidence="2" key="1">
    <citation type="submission" date="2020-02" db="EMBL/GenBank/DDBJ databases">
        <authorList>
            <person name="Meier V. D."/>
        </authorList>
    </citation>
    <scope>NUCLEOTIDE SEQUENCE</scope>
    <source>
        <strain evidence="2">AVDCRST_MAG25</strain>
    </source>
</reference>
<organism evidence="2">
    <name type="scientific">uncultured Rubrobacteraceae bacterium</name>
    <dbReference type="NCBI Taxonomy" id="349277"/>
    <lineage>
        <taxon>Bacteria</taxon>
        <taxon>Bacillati</taxon>
        <taxon>Actinomycetota</taxon>
        <taxon>Rubrobacteria</taxon>
        <taxon>Rubrobacterales</taxon>
        <taxon>Rubrobacteraceae</taxon>
        <taxon>environmental samples</taxon>
    </lineage>
</organism>
<protein>
    <submittedName>
        <fullName evidence="2">Uncharacterized protein</fullName>
    </submittedName>
</protein>
<feature type="non-terminal residue" evidence="2">
    <location>
        <position position="35"/>
    </location>
</feature>
<gene>
    <name evidence="2" type="ORF">AVDCRST_MAG25-3473</name>
</gene>
<proteinExistence type="predicted"/>
<name>A0A6J4SDP8_9ACTN</name>
<dbReference type="AlphaFoldDB" id="A0A6J4SDP8"/>
<feature type="non-terminal residue" evidence="2">
    <location>
        <position position="1"/>
    </location>
</feature>
<dbReference type="EMBL" id="CADCVI010000239">
    <property type="protein sequence ID" value="CAA9493084.1"/>
    <property type="molecule type" value="Genomic_DNA"/>
</dbReference>